<dbReference type="AlphaFoldDB" id="A0AAF0D3I1"/>
<dbReference type="GO" id="GO:0006281">
    <property type="term" value="P:DNA repair"/>
    <property type="evidence" value="ECO:0007669"/>
    <property type="project" value="InterPro"/>
</dbReference>
<evidence type="ECO:0000256" key="2">
    <source>
        <dbReference type="ARBA" id="ARBA00022840"/>
    </source>
</evidence>
<dbReference type="InterPro" id="IPR013632">
    <property type="entry name" value="Rad51_C"/>
</dbReference>
<name>A0AAF0D3I1_ODILC</name>
<dbReference type="EMBL" id="CP091871">
    <property type="protein sequence ID" value="WEU41039.1"/>
    <property type="molecule type" value="Genomic_DNA"/>
</dbReference>
<reference evidence="5" key="1">
    <citation type="journal article" date="2017" name="Nature">
        <title>Asgard archaea illuminate the origin of eukaryotic cellular complexity.</title>
        <authorList>
            <person name="Zaremba-Niedzwiedzka K."/>
            <person name="Caceres E.F."/>
            <person name="Saw J.H."/>
            <person name="Backstrom D."/>
            <person name="Juzokaite L."/>
            <person name="Vancaester E."/>
            <person name="Seitz K.W."/>
            <person name="Anantharaman K."/>
            <person name="Starnawski P."/>
            <person name="Kjeldsen K.U."/>
            <person name="Scott M.B."/>
            <person name="Nunoura T."/>
            <person name="Banfield J.F."/>
            <person name="Schramm A."/>
            <person name="Baker B.J."/>
            <person name="Spang A."/>
            <person name="Ettema T.J.G."/>
        </authorList>
    </citation>
    <scope>NUCLEOTIDE SEQUENCE</scope>
    <source>
        <strain evidence="5">LCB_4</strain>
    </source>
</reference>
<sequence>MTNRINVIIPTGLPRLDAFLNGGLTPGKLYHIYGASGSGKTTLALQIVKNNVSMGGRAIWVETSRKNFLNRLSMMLAEDFKNKLSDIIVFTLTEFEEQKTLINKLEDFIAPRINLFVFDTITNLYSVSLQEKKENIKLNKEINRQIAVVKSVCLSKNIIGVILNNVRARVNDEEFKTEPVACKIVSYWADFNIELSNIDFKRKKLNIVSKEGDRRLSLIYELTARGVEQI</sequence>
<dbReference type="InterPro" id="IPR020588">
    <property type="entry name" value="RecA_ATP-bd"/>
</dbReference>
<evidence type="ECO:0000256" key="3">
    <source>
        <dbReference type="ARBA" id="ARBA00023125"/>
    </source>
</evidence>
<organism evidence="5 6">
    <name type="scientific">Odinarchaeota yellowstonii (strain LCB_4)</name>
    <dbReference type="NCBI Taxonomy" id="1841599"/>
    <lineage>
        <taxon>Archaea</taxon>
        <taxon>Promethearchaeati</taxon>
        <taxon>Candidatus Odinarchaeota</taxon>
        <taxon>Candidatus Odinarchaeia</taxon>
        <taxon>Candidatus Odinarchaeales</taxon>
        <taxon>Candidatus Odinarchaeaceae</taxon>
        <taxon>Candidatus Odinarchaeum</taxon>
    </lineage>
</organism>
<dbReference type="InterPro" id="IPR027417">
    <property type="entry name" value="P-loop_NTPase"/>
</dbReference>
<evidence type="ECO:0000259" key="4">
    <source>
        <dbReference type="PROSITE" id="PS50162"/>
    </source>
</evidence>
<dbReference type="Gene3D" id="3.40.50.300">
    <property type="entry name" value="P-loop containing nucleotide triphosphate hydrolases"/>
    <property type="match status" value="1"/>
</dbReference>
<keyword evidence="2" id="KW-0067">ATP-binding</keyword>
<reference evidence="5" key="2">
    <citation type="journal article" date="2022" name="Nat. Microbiol.">
        <title>A closed Candidatus Odinarchaeum chromosome exposes Asgard archaeal viruses.</title>
        <authorList>
            <person name="Tamarit D."/>
            <person name="Caceres E.F."/>
            <person name="Krupovic M."/>
            <person name="Nijland R."/>
            <person name="Eme L."/>
            <person name="Robinson N.P."/>
            <person name="Ettema T.J.G."/>
        </authorList>
    </citation>
    <scope>NUCLEOTIDE SEQUENCE</scope>
    <source>
        <strain evidence="5">LCB_4</strain>
    </source>
</reference>
<evidence type="ECO:0000256" key="1">
    <source>
        <dbReference type="ARBA" id="ARBA00022741"/>
    </source>
</evidence>
<dbReference type="GO" id="GO:0005524">
    <property type="term" value="F:ATP binding"/>
    <property type="evidence" value="ECO:0007669"/>
    <property type="project" value="UniProtKB-KW"/>
</dbReference>
<evidence type="ECO:0000313" key="6">
    <source>
        <dbReference type="Proteomes" id="UP000186851"/>
    </source>
</evidence>
<dbReference type="Pfam" id="PF08423">
    <property type="entry name" value="Rad51"/>
    <property type="match status" value="1"/>
</dbReference>
<dbReference type="PROSITE" id="PS50162">
    <property type="entry name" value="RECA_2"/>
    <property type="match status" value="1"/>
</dbReference>
<proteinExistence type="predicted"/>
<protein>
    <submittedName>
        <fullName evidence="5">NB-ARC domain-containing protein</fullName>
    </submittedName>
</protein>
<accession>A0AAF0D3I1</accession>
<keyword evidence="1" id="KW-0547">Nucleotide-binding</keyword>
<evidence type="ECO:0000313" key="5">
    <source>
        <dbReference type="EMBL" id="WEU41039.1"/>
    </source>
</evidence>
<keyword evidence="3" id="KW-0238">DNA-binding</keyword>
<dbReference type="Proteomes" id="UP000186851">
    <property type="component" value="Chromosome"/>
</dbReference>
<dbReference type="GO" id="GO:0140664">
    <property type="term" value="F:ATP-dependent DNA damage sensor activity"/>
    <property type="evidence" value="ECO:0007669"/>
    <property type="project" value="InterPro"/>
</dbReference>
<feature type="domain" description="RecA family profile 1" evidence="4">
    <location>
        <begin position="5"/>
        <end position="166"/>
    </location>
</feature>
<dbReference type="KEGG" id="oyw:OdinLCB4_003855"/>
<dbReference type="PANTHER" id="PTHR22942">
    <property type="entry name" value="RECA/RAD51/RADA DNA STRAND-PAIRING FAMILY MEMBER"/>
    <property type="match status" value="1"/>
</dbReference>
<dbReference type="PRINTS" id="PR01874">
    <property type="entry name" value="DNAREPAIRADA"/>
</dbReference>
<dbReference type="PANTHER" id="PTHR22942:SF47">
    <property type="entry name" value="DNA REPAIR AND RECOMBINATION PROTEIN RADB"/>
    <property type="match status" value="1"/>
</dbReference>
<dbReference type="SUPFAM" id="SSF52540">
    <property type="entry name" value="P-loop containing nucleoside triphosphate hydrolases"/>
    <property type="match status" value="1"/>
</dbReference>
<dbReference type="GO" id="GO:0003677">
    <property type="term" value="F:DNA binding"/>
    <property type="evidence" value="ECO:0007669"/>
    <property type="project" value="UniProtKB-KW"/>
</dbReference>
<gene>
    <name evidence="5" type="ORF">OdinLCB4_003855</name>
</gene>